<organism evidence="3 4">
    <name type="scientific">Vannielia litorea</name>
    <dbReference type="NCBI Taxonomy" id="1217970"/>
    <lineage>
        <taxon>Bacteria</taxon>
        <taxon>Pseudomonadati</taxon>
        <taxon>Pseudomonadota</taxon>
        <taxon>Alphaproteobacteria</taxon>
        <taxon>Rhodobacterales</taxon>
        <taxon>Paracoccaceae</taxon>
        <taxon>Vannielia</taxon>
    </lineage>
</organism>
<accession>A0A1N6FIE5</accession>
<dbReference type="OrthoDB" id="7863443at2"/>
<evidence type="ECO:0000256" key="1">
    <source>
        <dbReference type="SAM" id="MobiDB-lite"/>
    </source>
</evidence>
<dbReference type="RefSeq" id="WP_074255778.1">
    <property type="nucleotide sequence ID" value="NZ_FSRL01000001.1"/>
</dbReference>
<name>A0A1N6FIE5_9RHOB</name>
<dbReference type="STRING" id="1217970.SAMN05444002_1696"/>
<feature type="region of interest" description="Disordered" evidence="1">
    <location>
        <begin position="238"/>
        <end position="263"/>
    </location>
</feature>
<evidence type="ECO:0000313" key="4">
    <source>
        <dbReference type="Proteomes" id="UP000184932"/>
    </source>
</evidence>
<keyword evidence="2" id="KW-0472">Membrane</keyword>
<reference evidence="4" key="1">
    <citation type="submission" date="2016-11" db="EMBL/GenBank/DDBJ databases">
        <authorList>
            <person name="Varghese N."/>
            <person name="Submissions S."/>
        </authorList>
    </citation>
    <scope>NUCLEOTIDE SEQUENCE [LARGE SCALE GENOMIC DNA]</scope>
    <source>
        <strain evidence="4">DSM 29440</strain>
    </source>
</reference>
<keyword evidence="2" id="KW-0812">Transmembrane</keyword>
<dbReference type="Proteomes" id="UP000184932">
    <property type="component" value="Unassembled WGS sequence"/>
</dbReference>
<feature type="transmembrane region" description="Helical" evidence="2">
    <location>
        <begin position="60"/>
        <end position="81"/>
    </location>
</feature>
<proteinExistence type="predicted"/>
<evidence type="ECO:0000313" key="3">
    <source>
        <dbReference type="EMBL" id="SIN95049.1"/>
    </source>
</evidence>
<sequence length="263" mass="29139">MNVTNETPADRLFQALRALSLTAFAVLAIGLTGATALATFGTLPWLEARLTFGATTYETAGIWIQSGLTLFALALCAFLPANRQILALQKSHRDFHLSMDDIARAYAICHAADRAGAFSMSSEFDAVRERMLFMRRHPDLRGLEPGVLEVAAQMSQVSRDLATVYSDEKMERATTFLRQRQEEIDAFADRLALAQKTTDEIKRWSQQINVEESIQATQLAQLERDLLELLPELGFDVEEQPLPPADDNKVVPMAAKTGKPAAE</sequence>
<keyword evidence="4" id="KW-1185">Reference proteome</keyword>
<dbReference type="EMBL" id="FSRL01000001">
    <property type="protein sequence ID" value="SIN95049.1"/>
    <property type="molecule type" value="Genomic_DNA"/>
</dbReference>
<evidence type="ECO:0000256" key="2">
    <source>
        <dbReference type="SAM" id="Phobius"/>
    </source>
</evidence>
<evidence type="ECO:0008006" key="5">
    <source>
        <dbReference type="Google" id="ProtNLM"/>
    </source>
</evidence>
<protein>
    <recommendedName>
        <fullName evidence="5">DNA repair protein</fullName>
    </recommendedName>
</protein>
<keyword evidence="2" id="KW-1133">Transmembrane helix</keyword>
<gene>
    <name evidence="3" type="ORF">SAMN05444002_1696</name>
</gene>
<dbReference type="AlphaFoldDB" id="A0A1N6FIE5"/>
<feature type="transmembrane region" description="Helical" evidence="2">
    <location>
        <begin position="21"/>
        <end position="40"/>
    </location>
</feature>